<feature type="domain" description="DRBM" evidence="12">
    <location>
        <begin position="175"/>
        <end position="243"/>
    </location>
</feature>
<dbReference type="GO" id="GO:0005737">
    <property type="term" value="C:cytoplasm"/>
    <property type="evidence" value="ECO:0007669"/>
    <property type="project" value="UniProtKB-SubCell"/>
</dbReference>
<dbReference type="InterPro" id="IPR036389">
    <property type="entry name" value="RNase_III_sf"/>
</dbReference>
<evidence type="ECO:0000256" key="2">
    <source>
        <dbReference type="ARBA" id="ARBA00010183"/>
    </source>
</evidence>
<dbReference type="Proteomes" id="UP000198951">
    <property type="component" value="Unassembled WGS sequence"/>
</dbReference>
<dbReference type="GO" id="GO:0006364">
    <property type="term" value="P:rRNA processing"/>
    <property type="evidence" value="ECO:0007669"/>
    <property type="project" value="UniProtKB-UniRule"/>
</dbReference>
<feature type="active site" evidence="11">
    <location>
        <position position="136"/>
    </location>
</feature>
<gene>
    <name evidence="11" type="primary">rnc</name>
    <name evidence="14" type="ORF">SAMN05443667_109128</name>
</gene>
<dbReference type="PROSITE" id="PS00517">
    <property type="entry name" value="RNASE_3_1"/>
    <property type="match status" value="1"/>
</dbReference>
<dbReference type="GO" id="GO:0019843">
    <property type="term" value="F:rRNA binding"/>
    <property type="evidence" value="ECO:0007669"/>
    <property type="project" value="UniProtKB-KW"/>
</dbReference>
<dbReference type="GO" id="GO:0046872">
    <property type="term" value="F:metal ion binding"/>
    <property type="evidence" value="ECO:0007669"/>
    <property type="project" value="UniProtKB-KW"/>
</dbReference>
<evidence type="ECO:0000256" key="6">
    <source>
        <dbReference type="ARBA" id="ARBA00022759"/>
    </source>
</evidence>
<keyword evidence="11" id="KW-0819">tRNA processing</keyword>
<evidence type="ECO:0000256" key="9">
    <source>
        <dbReference type="ARBA" id="ARBA00022884"/>
    </source>
</evidence>
<name>A0A1H4EBT8_9FLAO</name>
<evidence type="ECO:0000256" key="4">
    <source>
        <dbReference type="ARBA" id="ARBA00022722"/>
    </source>
</evidence>
<organism evidence="14 15">
    <name type="scientific">Flavobacterium gillisiae</name>
    <dbReference type="NCBI Taxonomy" id="150146"/>
    <lineage>
        <taxon>Bacteria</taxon>
        <taxon>Pseudomonadati</taxon>
        <taxon>Bacteroidota</taxon>
        <taxon>Flavobacteriia</taxon>
        <taxon>Flavobacteriales</taxon>
        <taxon>Flavobacteriaceae</taxon>
        <taxon>Flavobacterium</taxon>
    </lineage>
</organism>
<evidence type="ECO:0000256" key="5">
    <source>
        <dbReference type="ARBA" id="ARBA00022723"/>
    </source>
</evidence>
<evidence type="ECO:0000259" key="12">
    <source>
        <dbReference type="PROSITE" id="PS50137"/>
    </source>
</evidence>
<comment type="catalytic activity">
    <reaction evidence="1 11">
        <text>Endonucleolytic cleavage to 5'-phosphomonoester.</text>
        <dbReference type="EC" id="3.1.26.3"/>
    </reaction>
</comment>
<keyword evidence="4 11" id="KW-0540">Nuclease</keyword>
<comment type="similarity">
    <text evidence="2">Belongs to the ribonuclease III family.</text>
</comment>
<feature type="binding site" evidence="11">
    <location>
        <position position="136"/>
    </location>
    <ligand>
        <name>Mg(2+)</name>
        <dbReference type="ChEBI" id="CHEBI:18420"/>
    </ligand>
</feature>
<dbReference type="SMART" id="SM00358">
    <property type="entry name" value="DSRM"/>
    <property type="match status" value="1"/>
</dbReference>
<keyword evidence="15" id="KW-1185">Reference proteome</keyword>
<sequence length="248" mass="28529">MSILKKIFTKSRSLNLEDGIFFDSIQAILGFAPKNLDHYKKAFTHRSTSKLNSEGHPINYERLEFLGDAMLSSVIAAHLFNKAPHGDEGYLTKMRSKIVSREHLNELGKDLNLIRFIESKVPVQHFGENIHGNIFESLIGAIYLDRGYIYCEKFIQKRVIIPYVDISRLEGKVISYKSLVIEWCQKEKKVFHYDIFEDNGIDGTRFFGVKLSIDGKVIAKARATSKKKAEEKASQRTYFALQEKMDKK</sequence>
<dbReference type="EC" id="3.1.26.3" evidence="11"/>
<keyword evidence="11" id="KW-0963">Cytoplasm</keyword>
<accession>A0A1H4EBT8</accession>
<keyword evidence="3 11" id="KW-0507">mRNA processing</keyword>
<evidence type="ECO:0000259" key="13">
    <source>
        <dbReference type="PROSITE" id="PS50142"/>
    </source>
</evidence>
<dbReference type="HAMAP" id="MF_00104">
    <property type="entry name" value="RNase_III"/>
    <property type="match status" value="1"/>
</dbReference>
<dbReference type="RefSeq" id="WP_091091098.1">
    <property type="nucleotide sequence ID" value="NZ_FNRD01000009.1"/>
</dbReference>
<dbReference type="SUPFAM" id="SSF54768">
    <property type="entry name" value="dsRNA-binding domain-like"/>
    <property type="match status" value="1"/>
</dbReference>
<keyword evidence="8 11" id="KW-0460">Magnesium</keyword>
<keyword evidence="5 11" id="KW-0479">Metal-binding</keyword>
<evidence type="ECO:0000256" key="3">
    <source>
        <dbReference type="ARBA" id="ARBA00022664"/>
    </source>
</evidence>
<keyword evidence="6 11" id="KW-0255">Endonuclease</keyword>
<dbReference type="OrthoDB" id="9805026at2"/>
<feature type="binding site" evidence="11">
    <location>
        <position position="64"/>
    </location>
    <ligand>
        <name>Mg(2+)</name>
        <dbReference type="ChEBI" id="CHEBI:18420"/>
    </ligand>
</feature>
<dbReference type="NCBIfam" id="TIGR02191">
    <property type="entry name" value="RNaseIII"/>
    <property type="match status" value="1"/>
</dbReference>
<feature type="binding site" evidence="11">
    <location>
        <position position="133"/>
    </location>
    <ligand>
        <name>Mg(2+)</name>
        <dbReference type="ChEBI" id="CHEBI:18420"/>
    </ligand>
</feature>
<evidence type="ECO:0000256" key="7">
    <source>
        <dbReference type="ARBA" id="ARBA00022801"/>
    </source>
</evidence>
<dbReference type="SMART" id="SM00535">
    <property type="entry name" value="RIBOc"/>
    <property type="match status" value="1"/>
</dbReference>
<evidence type="ECO:0000313" key="14">
    <source>
        <dbReference type="EMBL" id="SEA82513.1"/>
    </source>
</evidence>
<dbReference type="InterPro" id="IPR000999">
    <property type="entry name" value="RNase_III_dom"/>
</dbReference>
<evidence type="ECO:0000256" key="10">
    <source>
        <dbReference type="ARBA" id="ARBA00049596"/>
    </source>
</evidence>
<evidence type="ECO:0000256" key="11">
    <source>
        <dbReference type="HAMAP-Rule" id="MF_00104"/>
    </source>
</evidence>
<comment type="cofactor">
    <cofactor evidence="11">
        <name>Mg(2+)</name>
        <dbReference type="ChEBI" id="CHEBI:18420"/>
    </cofactor>
</comment>
<keyword evidence="11" id="KW-0698">rRNA processing</keyword>
<dbReference type="CDD" id="cd00593">
    <property type="entry name" value="RIBOc"/>
    <property type="match status" value="1"/>
</dbReference>
<protein>
    <recommendedName>
        <fullName evidence="11">Ribonuclease 3</fullName>
        <ecNumber evidence="11">3.1.26.3</ecNumber>
    </recommendedName>
    <alternativeName>
        <fullName evidence="11">Ribonuclease III</fullName>
        <shortName evidence="11">RNase III</shortName>
    </alternativeName>
</protein>
<dbReference type="PANTHER" id="PTHR14950:SF37">
    <property type="entry name" value="ENDORIBONUCLEASE DICER"/>
    <property type="match status" value="1"/>
</dbReference>
<dbReference type="InterPro" id="IPR011907">
    <property type="entry name" value="RNase_III"/>
</dbReference>
<dbReference type="Pfam" id="PF14622">
    <property type="entry name" value="Ribonucleas_3_3"/>
    <property type="match status" value="1"/>
</dbReference>
<proteinExistence type="inferred from homology"/>
<dbReference type="AlphaFoldDB" id="A0A1H4EBT8"/>
<dbReference type="PROSITE" id="PS50137">
    <property type="entry name" value="DS_RBD"/>
    <property type="match status" value="1"/>
</dbReference>
<dbReference type="Gene3D" id="1.10.1520.10">
    <property type="entry name" value="Ribonuclease III domain"/>
    <property type="match status" value="1"/>
</dbReference>
<keyword evidence="11" id="KW-0699">rRNA-binding</keyword>
<dbReference type="SUPFAM" id="SSF69065">
    <property type="entry name" value="RNase III domain-like"/>
    <property type="match status" value="1"/>
</dbReference>
<dbReference type="CDD" id="cd10845">
    <property type="entry name" value="DSRM_RNAse_III_family"/>
    <property type="match status" value="1"/>
</dbReference>
<comment type="function">
    <text evidence="10 11">Digests double-stranded RNA. Involved in the processing of primary rRNA transcript to yield the immediate precursors to the large and small rRNAs (23S and 16S). Processes some mRNAs, and tRNAs when they are encoded in the rRNA operon. Processes pre-crRNA and tracrRNA of type II CRISPR loci if present in the organism.</text>
</comment>
<evidence type="ECO:0000256" key="8">
    <source>
        <dbReference type="ARBA" id="ARBA00022842"/>
    </source>
</evidence>
<dbReference type="EMBL" id="FNRD01000009">
    <property type="protein sequence ID" value="SEA82513.1"/>
    <property type="molecule type" value="Genomic_DNA"/>
</dbReference>
<dbReference type="Gene3D" id="3.30.160.20">
    <property type="match status" value="1"/>
</dbReference>
<dbReference type="GO" id="GO:0004525">
    <property type="term" value="F:ribonuclease III activity"/>
    <property type="evidence" value="ECO:0007669"/>
    <property type="project" value="UniProtKB-UniRule"/>
</dbReference>
<evidence type="ECO:0000313" key="15">
    <source>
        <dbReference type="Proteomes" id="UP000198951"/>
    </source>
</evidence>
<dbReference type="STRING" id="150146.SAMN05443667_109128"/>
<feature type="active site" evidence="11">
    <location>
        <position position="68"/>
    </location>
</feature>
<comment type="subcellular location">
    <subcellularLocation>
        <location evidence="11">Cytoplasm</location>
    </subcellularLocation>
</comment>
<dbReference type="PROSITE" id="PS50142">
    <property type="entry name" value="RNASE_3_2"/>
    <property type="match status" value="1"/>
</dbReference>
<dbReference type="Pfam" id="PF00035">
    <property type="entry name" value="dsrm"/>
    <property type="match status" value="1"/>
</dbReference>
<reference evidence="15" key="1">
    <citation type="submission" date="2016-10" db="EMBL/GenBank/DDBJ databases">
        <authorList>
            <person name="Varghese N."/>
            <person name="Submissions S."/>
        </authorList>
    </citation>
    <scope>NUCLEOTIDE SEQUENCE [LARGE SCALE GENOMIC DNA]</scope>
    <source>
        <strain evidence="15">DSM 22376</strain>
    </source>
</reference>
<feature type="domain" description="RNase III" evidence="13">
    <location>
        <begin position="22"/>
        <end position="147"/>
    </location>
</feature>
<dbReference type="GO" id="GO:0008033">
    <property type="term" value="P:tRNA processing"/>
    <property type="evidence" value="ECO:0007669"/>
    <property type="project" value="UniProtKB-KW"/>
</dbReference>
<dbReference type="InterPro" id="IPR014720">
    <property type="entry name" value="dsRBD_dom"/>
</dbReference>
<comment type="subunit">
    <text evidence="11">Homodimer.</text>
</comment>
<keyword evidence="7 11" id="KW-0378">Hydrolase</keyword>
<evidence type="ECO:0000256" key="1">
    <source>
        <dbReference type="ARBA" id="ARBA00000109"/>
    </source>
</evidence>
<keyword evidence="9 11" id="KW-0694">RNA-binding</keyword>
<dbReference type="GO" id="GO:0006397">
    <property type="term" value="P:mRNA processing"/>
    <property type="evidence" value="ECO:0007669"/>
    <property type="project" value="UniProtKB-UniRule"/>
</dbReference>
<dbReference type="PANTHER" id="PTHR14950">
    <property type="entry name" value="DICER-RELATED"/>
    <property type="match status" value="1"/>
</dbReference>